<protein>
    <submittedName>
        <fullName evidence="6">Methyl-accepting chemotaxis protein</fullName>
    </submittedName>
</protein>
<dbReference type="EMBL" id="JBEWLZ010000021">
    <property type="protein sequence ID" value="MET1492123.1"/>
    <property type="molecule type" value="Genomic_DNA"/>
</dbReference>
<evidence type="ECO:0000256" key="4">
    <source>
        <dbReference type="PROSITE-ProRule" id="PRU00284"/>
    </source>
</evidence>
<dbReference type="PANTHER" id="PTHR30146:SF24">
    <property type="entry name" value="XYLOSE OPERON REGULATORY PROTEIN"/>
    <property type="match status" value="1"/>
</dbReference>
<dbReference type="SUPFAM" id="SSF53822">
    <property type="entry name" value="Periplasmic binding protein-like I"/>
    <property type="match status" value="1"/>
</dbReference>
<dbReference type="Pfam" id="PF13377">
    <property type="entry name" value="Peripla_BP_3"/>
    <property type="match status" value="1"/>
</dbReference>
<dbReference type="Pfam" id="PF00015">
    <property type="entry name" value="MCPsignal"/>
    <property type="match status" value="1"/>
</dbReference>
<dbReference type="InterPro" id="IPR046335">
    <property type="entry name" value="LacI/GalR-like_sensor"/>
</dbReference>
<dbReference type="PROSITE" id="PS50111">
    <property type="entry name" value="CHEMOTAXIS_TRANSDUC_2"/>
    <property type="match status" value="1"/>
</dbReference>
<keyword evidence="2" id="KW-0238">DNA-binding</keyword>
<evidence type="ECO:0000256" key="2">
    <source>
        <dbReference type="ARBA" id="ARBA00023125"/>
    </source>
</evidence>
<reference evidence="6 7" key="1">
    <citation type="submission" date="2024-07" db="EMBL/GenBank/DDBJ databases">
        <title>Uliginosibacterium paludis KCTC:42655.</title>
        <authorList>
            <person name="Kim M.K."/>
        </authorList>
    </citation>
    <scope>NUCLEOTIDE SEQUENCE [LARGE SCALE GENOMIC DNA]</scope>
    <source>
        <strain evidence="6 7">KCTC 42655</strain>
    </source>
</reference>
<dbReference type="PANTHER" id="PTHR30146">
    <property type="entry name" value="LACI-RELATED TRANSCRIPTIONAL REPRESSOR"/>
    <property type="match status" value="1"/>
</dbReference>
<evidence type="ECO:0000256" key="1">
    <source>
        <dbReference type="ARBA" id="ARBA00023015"/>
    </source>
</evidence>
<keyword evidence="7" id="KW-1185">Reference proteome</keyword>
<evidence type="ECO:0000259" key="5">
    <source>
        <dbReference type="PROSITE" id="PS50111"/>
    </source>
</evidence>
<evidence type="ECO:0000256" key="3">
    <source>
        <dbReference type="ARBA" id="ARBA00023163"/>
    </source>
</evidence>
<dbReference type="Gene3D" id="1.10.287.950">
    <property type="entry name" value="Methyl-accepting chemotaxis protein"/>
    <property type="match status" value="1"/>
</dbReference>
<dbReference type="RefSeq" id="WP_345927906.1">
    <property type="nucleotide sequence ID" value="NZ_JBDIVF010000005.1"/>
</dbReference>
<accession>A0ABV2CW45</accession>
<keyword evidence="4" id="KW-0807">Transducer</keyword>
<feature type="domain" description="Methyl-accepting transducer" evidence="5">
    <location>
        <begin position="576"/>
        <end position="791"/>
    </location>
</feature>
<dbReference type="InterPro" id="IPR004089">
    <property type="entry name" value="MCPsignal_dom"/>
</dbReference>
<dbReference type="Proteomes" id="UP001548590">
    <property type="component" value="Unassembled WGS sequence"/>
</dbReference>
<dbReference type="Gene3D" id="3.40.50.2300">
    <property type="match status" value="2"/>
</dbReference>
<dbReference type="CDD" id="cd06267">
    <property type="entry name" value="PBP1_LacI_sugar_binding-like"/>
    <property type="match status" value="1"/>
</dbReference>
<comment type="caution">
    <text evidence="6">The sequence shown here is derived from an EMBL/GenBank/DDBJ whole genome shotgun (WGS) entry which is preliminary data.</text>
</comment>
<organism evidence="6 7">
    <name type="scientific">Uliginosibacterium paludis</name>
    <dbReference type="NCBI Taxonomy" id="1615952"/>
    <lineage>
        <taxon>Bacteria</taxon>
        <taxon>Pseudomonadati</taxon>
        <taxon>Pseudomonadota</taxon>
        <taxon>Betaproteobacteria</taxon>
        <taxon>Rhodocyclales</taxon>
        <taxon>Zoogloeaceae</taxon>
        <taxon>Uliginosibacterium</taxon>
    </lineage>
</organism>
<proteinExistence type="predicted"/>
<evidence type="ECO:0000313" key="6">
    <source>
        <dbReference type="EMBL" id="MET1492123.1"/>
    </source>
</evidence>
<name>A0ABV2CW45_9RHOO</name>
<dbReference type="SUPFAM" id="SSF58104">
    <property type="entry name" value="Methyl-accepting chemotaxis protein (MCP) signaling domain"/>
    <property type="match status" value="1"/>
</dbReference>
<evidence type="ECO:0000313" key="7">
    <source>
        <dbReference type="Proteomes" id="UP001548590"/>
    </source>
</evidence>
<dbReference type="SMART" id="SM00283">
    <property type="entry name" value="MA"/>
    <property type="match status" value="1"/>
</dbReference>
<keyword evidence="3" id="KW-0804">Transcription</keyword>
<keyword evidence="1" id="KW-0805">Transcription regulation</keyword>
<gene>
    <name evidence="6" type="ORF">ABVT11_19960</name>
</gene>
<sequence>MAEKKAVAYLAREIAGGSAQEMLFDGLLNAAEKQGQNLVVFRGGYFGKDPGAQIYGLINERYQGVISWASPEGDSARSAHFDSLRKLPLVTLTQQMPPWPVVVTDSHSGMRALVEHLVVVHGKRRIAFVRGPETHPLAKERHEAYLEVLRAHGIAQDERLVSPFGNWDKARGAAMVQLFIDERRLRPGVDFDALVCVNDNIAIAAIADLQRRGIRVPEDMAVTGCNDVFDARVNTPPVTTVALPGDEQAAKALEVLGAVAGGRTPPAVTQLPGRLVVGQSCGCASHQVAAAASGMVSLRGGLDLGGRVAALFRAFGFFTRGGAVRAMVAAASAQRHGGRAASAAVIEEVAGSLVDAFCRELGWAREGGGFNAALGDAIKRCTEAKLPLEVLQGMISTLRRRLLPSLWRRGRIIRAEDLWAQARVMLSEADGRLREAANLKALARERMISQLGAKLATTHETGALLKLLQQELPKLGVPALHLAVYEGEAGWDRTRIPAQLRVLTASAGREGSLMAVQDFIPALMAHSAQRQTLIVVPLHFNETQIGLAAFALGPHDGTIYESLKVQLSSSLYGALLRQTLRETLSGMERKVGEVSGNSEQIKHSVQGGSAAMEGVAGSIHGISQHVREVTQVINDAVSLAARATHDIGVLNEQSQEITKVTGLITQIAQQTNMLALNAAIEAARAGEAGRGFAVVAEEVKSLAVNTVNSSSSIRSMIGSVQENTGRVNESMAGINEIMQKIATLSSGISGAIAEQEHSTNEISDILLHAAQGTSEIAGALAELDMLSRSAGRL</sequence>
<dbReference type="InterPro" id="IPR028082">
    <property type="entry name" value="Peripla_BP_I"/>
</dbReference>